<feature type="transmembrane region" description="Helical" evidence="2">
    <location>
        <begin position="177"/>
        <end position="194"/>
    </location>
</feature>
<evidence type="ECO:0000256" key="1">
    <source>
        <dbReference type="SAM" id="MobiDB-lite"/>
    </source>
</evidence>
<keyword evidence="2" id="KW-0812">Transmembrane</keyword>
<dbReference type="Proteomes" id="UP000316181">
    <property type="component" value="Unassembled WGS sequence"/>
</dbReference>
<gene>
    <name evidence="3" type="ORF">FB389_1165</name>
</gene>
<evidence type="ECO:0000313" key="4">
    <source>
        <dbReference type="Proteomes" id="UP000316181"/>
    </source>
</evidence>
<dbReference type="InterPro" id="IPR006750">
    <property type="entry name" value="YdcZ"/>
</dbReference>
<evidence type="ECO:0000313" key="3">
    <source>
        <dbReference type="EMBL" id="TQK76489.1"/>
    </source>
</evidence>
<feature type="transmembrane region" description="Helical" evidence="2">
    <location>
        <begin position="54"/>
        <end position="73"/>
    </location>
</feature>
<dbReference type="Pfam" id="PF04657">
    <property type="entry name" value="DMT_YdcZ"/>
    <property type="match status" value="2"/>
</dbReference>
<proteinExistence type="predicted"/>
<dbReference type="AlphaFoldDB" id="A0A542SPE2"/>
<comment type="caution">
    <text evidence="3">The sequence shown here is derived from an EMBL/GenBank/DDBJ whole genome shotgun (WGS) entry which is preliminary data.</text>
</comment>
<dbReference type="PANTHER" id="PTHR34821">
    <property type="entry name" value="INNER MEMBRANE PROTEIN YDCZ"/>
    <property type="match status" value="1"/>
</dbReference>
<dbReference type="PANTHER" id="PTHR34821:SF2">
    <property type="entry name" value="INNER MEMBRANE PROTEIN YDCZ"/>
    <property type="match status" value="1"/>
</dbReference>
<feature type="transmembrane region" description="Helical" evidence="2">
    <location>
        <begin position="273"/>
        <end position="293"/>
    </location>
</feature>
<feature type="region of interest" description="Disordered" evidence="1">
    <location>
        <begin position="141"/>
        <end position="165"/>
    </location>
</feature>
<keyword evidence="2" id="KW-0472">Membrane</keyword>
<organism evidence="3 4">
    <name type="scientific">Rarobacter incanus</name>
    <dbReference type="NCBI Taxonomy" id="153494"/>
    <lineage>
        <taxon>Bacteria</taxon>
        <taxon>Bacillati</taxon>
        <taxon>Actinomycetota</taxon>
        <taxon>Actinomycetes</taxon>
        <taxon>Micrococcales</taxon>
        <taxon>Rarobacteraceae</taxon>
        <taxon>Rarobacter</taxon>
    </lineage>
</organism>
<feature type="compositionally biased region" description="Polar residues" evidence="1">
    <location>
        <begin position="146"/>
        <end position="157"/>
    </location>
</feature>
<feature type="transmembrane region" description="Helical" evidence="2">
    <location>
        <begin position="305"/>
        <end position="323"/>
    </location>
</feature>
<accession>A0A542SPE2</accession>
<feature type="transmembrane region" description="Helical" evidence="2">
    <location>
        <begin position="80"/>
        <end position="97"/>
    </location>
</feature>
<reference evidence="3 4" key="1">
    <citation type="submission" date="2019-06" db="EMBL/GenBank/DDBJ databases">
        <title>Sequencing the genomes of 1000 actinobacteria strains.</title>
        <authorList>
            <person name="Klenk H.-P."/>
        </authorList>
    </citation>
    <scope>NUCLEOTIDE SEQUENCE [LARGE SCALE GENOMIC DNA]</scope>
    <source>
        <strain evidence="3 4">DSM 10596</strain>
    </source>
</reference>
<feature type="transmembrane region" description="Helical" evidence="2">
    <location>
        <begin position="109"/>
        <end position="127"/>
    </location>
</feature>
<sequence>MPVQTAINTRLSRALASTWLASASSFLVGTTALAAVFIATRPDLSGFDAGAQPWWIWIGGACGVVFLTLNMVLMGHMGAATAVVIPVVGQVVGGLIIDEFSLVGAPAHPISAARIVGASLVIVGAWLSSVNRSARPLAAPIEETSPAAQRTGGNATRTAAGPAAQRTANASIRRGRFLPALVAVGVVGGMLSAVQTTANGALGARAGSAIFAALVSFAVGAVCLVAITLGARTWRSIPWETDRPAPKLFVGGLLGAAFVAGSAYAAPTLGTSVTVSVVLLGQLIASLVIDHFGALGAAKRPVTSLRLLGAATVLAGVAVVRLIG</sequence>
<feature type="transmembrane region" description="Helical" evidence="2">
    <location>
        <begin position="206"/>
        <end position="227"/>
    </location>
</feature>
<evidence type="ECO:0000256" key="2">
    <source>
        <dbReference type="SAM" id="Phobius"/>
    </source>
</evidence>
<keyword evidence="2" id="KW-1133">Transmembrane helix</keyword>
<dbReference type="GO" id="GO:0005886">
    <property type="term" value="C:plasma membrane"/>
    <property type="evidence" value="ECO:0007669"/>
    <property type="project" value="TreeGrafter"/>
</dbReference>
<feature type="transmembrane region" description="Helical" evidence="2">
    <location>
        <begin position="248"/>
        <end position="267"/>
    </location>
</feature>
<keyword evidence="4" id="KW-1185">Reference proteome</keyword>
<dbReference type="EMBL" id="VFNV01000001">
    <property type="protein sequence ID" value="TQK76489.1"/>
    <property type="molecule type" value="Genomic_DNA"/>
</dbReference>
<name>A0A542SPE2_9MICO</name>
<protein>
    <submittedName>
        <fullName evidence="3">Transporter family-2 protein</fullName>
    </submittedName>
</protein>